<comment type="caution">
    <text evidence="5">The sequence shown here is derived from an EMBL/GenBank/DDBJ whole genome shotgun (WGS) entry which is preliminary data.</text>
</comment>
<dbReference type="InterPro" id="IPR036265">
    <property type="entry name" value="HIT-like_sf"/>
</dbReference>
<dbReference type="PROSITE" id="PS00892">
    <property type="entry name" value="HIT_1"/>
    <property type="match status" value="1"/>
</dbReference>
<evidence type="ECO:0000256" key="1">
    <source>
        <dbReference type="PROSITE-ProRule" id="PRU00464"/>
    </source>
</evidence>
<dbReference type="GO" id="GO:0003697">
    <property type="term" value="F:single-stranded DNA binding"/>
    <property type="evidence" value="ECO:0007669"/>
    <property type="project" value="TreeGrafter"/>
</dbReference>
<dbReference type="GO" id="GO:1990165">
    <property type="term" value="F:single-strand break-containing DNA binding"/>
    <property type="evidence" value="ECO:0007669"/>
    <property type="project" value="TreeGrafter"/>
</dbReference>
<dbReference type="AlphaFoldDB" id="A0AB34IS68"/>
<reference evidence="5 6" key="1">
    <citation type="journal article" date="2024" name="Science">
        <title>Giant polyketide synthase enzymes in the biosynthesis of giant marine polyether toxins.</title>
        <authorList>
            <person name="Fallon T.R."/>
            <person name="Shende V.V."/>
            <person name="Wierzbicki I.H."/>
            <person name="Pendleton A.L."/>
            <person name="Watervoot N.F."/>
            <person name="Auber R.P."/>
            <person name="Gonzalez D.J."/>
            <person name="Wisecaver J.H."/>
            <person name="Moore B.S."/>
        </authorList>
    </citation>
    <scope>NUCLEOTIDE SEQUENCE [LARGE SCALE GENOMIC DNA]</scope>
    <source>
        <strain evidence="5 6">12B1</strain>
    </source>
</reference>
<accession>A0AB34IS68</accession>
<dbReference type="PROSITE" id="PS51084">
    <property type="entry name" value="HIT_2"/>
    <property type="match status" value="1"/>
</dbReference>
<organism evidence="5 6">
    <name type="scientific">Prymnesium parvum</name>
    <name type="common">Toxic golden alga</name>
    <dbReference type="NCBI Taxonomy" id="97485"/>
    <lineage>
        <taxon>Eukaryota</taxon>
        <taxon>Haptista</taxon>
        <taxon>Haptophyta</taxon>
        <taxon>Prymnesiophyceae</taxon>
        <taxon>Prymnesiales</taxon>
        <taxon>Prymnesiaceae</taxon>
        <taxon>Prymnesium</taxon>
    </lineage>
</organism>
<dbReference type="PANTHER" id="PTHR12486:SF4">
    <property type="entry name" value="APRATAXIN"/>
    <property type="match status" value="1"/>
</dbReference>
<feature type="domain" description="HIT" evidence="4">
    <location>
        <begin position="250"/>
        <end position="357"/>
    </location>
</feature>
<dbReference type="Gene3D" id="3.30.428.10">
    <property type="entry name" value="HIT-like"/>
    <property type="match status" value="1"/>
</dbReference>
<gene>
    <name evidence="5" type="ORF">AB1Y20_010723</name>
</gene>
<evidence type="ECO:0000256" key="3">
    <source>
        <dbReference type="SAM" id="SignalP"/>
    </source>
</evidence>
<dbReference type="GO" id="GO:0033699">
    <property type="term" value="F:DNA 5'-adenosine monophosphate hydrolase activity"/>
    <property type="evidence" value="ECO:0007669"/>
    <property type="project" value="TreeGrafter"/>
</dbReference>
<evidence type="ECO:0000256" key="2">
    <source>
        <dbReference type="SAM" id="MobiDB-lite"/>
    </source>
</evidence>
<evidence type="ECO:0000313" key="6">
    <source>
        <dbReference type="Proteomes" id="UP001515480"/>
    </source>
</evidence>
<dbReference type="Gene3D" id="2.60.200.20">
    <property type="match status" value="1"/>
</dbReference>
<dbReference type="GO" id="GO:0000012">
    <property type="term" value="P:single strand break repair"/>
    <property type="evidence" value="ECO:0007669"/>
    <property type="project" value="TreeGrafter"/>
</dbReference>
<sequence length="441" mass="48746">MAAIATLRPLCAGVMRAISLAAGVTVVGRGSGGLLDPRVSRQHARFTASAAADGTVSLRVESIGRNALQVERAGEPLRTLRAADGALAVAIGDEAGRGEKRWREAEAEEEVMREKEVEKEEEEMLAEEVMREKEVEKEEEMMAEEVMREKEVEKEVEEMLGKDAKHEQEVMAEKKEKETEVMAEGEAGKEAPLKRPNDVEAAAAEAMEWSAAISDAGVMSAAACEWEARTLPPFRPPPKPSEFGGLGALERLAAAADERAAGVLLRTDEFVVAYDVYPKAAAHVLLLPRERLAGPAELRRHHLPMLRRMRSLAAWVDDQLHLQLPELAPMRAGFHAVPSMRHLHLHLISLDFDSAALKTKKHFNSFTTDFFVPPAVWEAELAAHGKLNIREQEEELKLKQPMRCPFTGKPLKNIPELKAYLASQSYKQLLSSLSSSHRPKS</sequence>
<protein>
    <recommendedName>
        <fullName evidence="4">HIT domain-containing protein</fullName>
    </recommendedName>
</protein>
<dbReference type="GO" id="GO:0005634">
    <property type="term" value="C:nucleus"/>
    <property type="evidence" value="ECO:0007669"/>
    <property type="project" value="TreeGrafter"/>
</dbReference>
<feature type="region of interest" description="Disordered" evidence="2">
    <location>
        <begin position="114"/>
        <end position="139"/>
    </location>
</feature>
<name>A0AB34IS68_PRYPA</name>
<dbReference type="Pfam" id="PF11969">
    <property type="entry name" value="DcpS_C"/>
    <property type="match status" value="1"/>
</dbReference>
<dbReference type="PANTHER" id="PTHR12486">
    <property type="entry name" value="APRATAXIN-RELATED"/>
    <property type="match status" value="1"/>
</dbReference>
<dbReference type="Proteomes" id="UP001515480">
    <property type="component" value="Unassembled WGS sequence"/>
</dbReference>
<feature type="chain" id="PRO_5044207185" description="HIT domain-containing protein" evidence="3">
    <location>
        <begin position="22"/>
        <end position="441"/>
    </location>
</feature>
<dbReference type="EMBL" id="JBGBPQ010000020">
    <property type="protein sequence ID" value="KAL1504317.1"/>
    <property type="molecule type" value="Genomic_DNA"/>
</dbReference>
<evidence type="ECO:0000313" key="5">
    <source>
        <dbReference type="EMBL" id="KAL1504317.1"/>
    </source>
</evidence>
<dbReference type="GO" id="GO:0030983">
    <property type="term" value="F:mismatched DNA binding"/>
    <property type="evidence" value="ECO:0007669"/>
    <property type="project" value="TreeGrafter"/>
</dbReference>
<evidence type="ECO:0000259" key="4">
    <source>
        <dbReference type="PROSITE" id="PS51084"/>
    </source>
</evidence>
<dbReference type="GO" id="GO:0003725">
    <property type="term" value="F:double-stranded RNA binding"/>
    <property type="evidence" value="ECO:0007669"/>
    <property type="project" value="TreeGrafter"/>
</dbReference>
<proteinExistence type="predicted"/>
<keyword evidence="3" id="KW-0732">Signal</keyword>
<feature type="signal peptide" evidence="3">
    <location>
        <begin position="1"/>
        <end position="21"/>
    </location>
</feature>
<dbReference type="InterPro" id="IPR019808">
    <property type="entry name" value="Histidine_triad_CS"/>
</dbReference>
<dbReference type="SUPFAM" id="SSF54197">
    <property type="entry name" value="HIT-like"/>
    <property type="match status" value="1"/>
</dbReference>
<keyword evidence="6" id="KW-1185">Reference proteome</keyword>
<dbReference type="InterPro" id="IPR011146">
    <property type="entry name" value="HIT-like"/>
</dbReference>
<feature type="short sequence motif" description="Histidine triad motif" evidence="1">
    <location>
        <begin position="342"/>
        <end position="346"/>
    </location>
</feature>